<accession>Q2RUZ6</accession>
<sequence length="96" mass="10238">MSVPARRVPSARPVAEQITEEFLLADLMERKPSVLAPGKTVFTQSFLCPACGTAHAVPRNATYNFLAMSGACSNSACDARWTITAPTIKVTATPRA</sequence>
<dbReference type="HOGENOM" id="CLU_2357878_0_0_5"/>
<dbReference type="PATRIC" id="fig|269796.9.peg.1313"/>
<dbReference type="RefSeq" id="WP_011389003.1">
    <property type="nucleotide sequence ID" value="NC_007643.1"/>
</dbReference>
<keyword evidence="2" id="KW-1185">Reference proteome</keyword>
<evidence type="ECO:0000313" key="2">
    <source>
        <dbReference type="Proteomes" id="UP000001929"/>
    </source>
</evidence>
<gene>
    <name evidence="1" type="ordered locus">Rru_A1248</name>
</gene>
<reference evidence="1 2" key="1">
    <citation type="journal article" date="2011" name="Stand. Genomic Sci.">
        <title>Complete genome sequence of Rhodospirillum rubrum type strain (S1).</title>
        <authorList>
            <person name="Munk A.C."/>
            <person name="Copeland A."/>
            <person name="Lucas S."/>
            <person name="Lapidus A."/>
            <person name="Del Rio T.G."/>
            <person name="Barry K."/>
            <person name="Detter J.C."/>
            <person name="Hammon N."/>
            <person name="Israni S."/>
            <person name="Pitluck S."/>
            <person name="Brettin T."/>
            <person name="Bruce D."/>
            <person name="Han C."/>
            <person name="Tapia R."/>
            <person name="Gilna P."/>
            <person name="Schmutz J."/>
            <person name="Larimer F."/>
            <person name="Land M."/>
            <person name="Kyrpides N.C."/>
            <person name="Mavromatis K."/>
            <person name="Richardson P."/>
            <person name="Rohde M."/>
            <person name="Goker M."/>
            <person name="Klenk H.P."/>
            <person name="Zhang Y."/>
            <person name="Roberts G.P."/>
            <person name="Reslewic S."/>
            <person name="Schwartz D.C."/>
        </authorList>
    </citation>
    <scope>NUCLEOTIDE SEQUENCE [LARGE SCALE GENOMIC DNA]</scope>
    <source>
        <strain evidence="2">ATCC 11170 / ATH 1.1.1 / DSM 467 / LMG 4362 / NCIMB 8255 / S1</strain>
    </source>
</reference>
<evidence type="ECO:0000313" key="1">
    <source>
        <dbReference type="EMBL" id="ABC22049.1"/>
    </source>
</evidence>
<name>Q2RUZ6_RHORT</name>
<dbReference type="Proteomes" id="UP000001929">
    <property type="component" value="Chromosome"/>
</dbReference>
<organism evidence="1 2">
    <name type="scientific">Rhodospirillum rubrum (strain ATCC 11170 / ATH 1.1.1 / DSM 467 / LMG 4362 / NCIMB 8255 / S1)</name>
    <dbReference type="NCBI Taxonomy" id="269796"/>
    <lineage>
        <taxon>Bacteria</taxon>
        <taxon>Pseudomonadati</taxon>
        <taxon>Pseudomonadota</taxon>
        <taxon>Alphaproteobacteria</taxon>
        <taxon>Rhodospirillales</taxon>
        <taxon>Rhodospirillaceae</taxon>
        <taxon>Rhodospirillum</taxon>
    </lineage>
</organism>
<dbReference type="AlphaFoldDB" id="Q2RUZ6"/>
<dbReference type="KEGG" id="rru:Rru_A1248"/>
<dbReference type="STRING" id="269796.Rru_A1248"/>
<dbReference type="EnsemblBacteria" id="ABC22049">
    <property type="protein sequence ID" value="ABC22049"/>
    <property type="gene ID" value="Rru_A1248"/>
</dbReference>
<proteinExistence type="predicted"/>
<protein>
    <submittedName>
        <fullName evidence="1">Uncharacterized protein</fullName>
    </submittedName>
</protein>
<dbReference type="EMBL" id="CP000230">
    <property type="protein sequence ID" value="ABC22049.1"/>
    <property type="molecule type" value="Genomic_DNA"/>
</dbReference>